<dbReference type="Pfam" id="PF25084">
    <property type="entry name" value="LbH_EIF2B"/>
    <property type="match status" value="1"/>
</dbReference>
<evidence type="ECO:0000259" key="9">
    <source>
        <dbReference type="PROSITE" id="PS51363"/>
    </source>
</evidence>
<dbReference type="OrthoDB" id="424572at2759"/>
<dbReference type="SUPFAM" id="SSF48371">
    <property type="entry name" value="ARM repeat"/>
    <property type="match status" value="1"/>
</dbReference>
<dbReference type="InterPro" id="IPR056764">
    <property type="entry name" value="LbH_EIF2B3/5"/>
</dbReference>
<gene>
    <name evidence="10" type="ORF">ASIM_LOCUS17418</name>
</gene>
<dbReference type="InterPro" id="IPR051956">
    <property type="entry name" value="eIF2B_epsilon"/>
</dbReference>
<keyword evidence="4" id="KW-0396">Initiation factor</keyword>
<dbReference type="Gene3D" id="1.25.40.180">
    <property type="match status" value="1"/>
</dbReference>
<keyword evidence="3" id="KW-0963">Cytoplasm</keyword>
<dbReference type="Pfam" id="PF02020">
    <property type="entry name" value="W2"/>
    <property type="match status" value="1"/>
</dbReference>
<evidence type="ECO:0000313" key="11">
    <source>
        <dbReference type="Proteomes" id="UP000267096"/>
    </source>
</evidence>
<dbReference type="WBParaSite" id="ASIM_0001801601-mRNA-1">
    <property type="protein sequence ID" value="ASIM_0001801601-mRNA-1"/>
    <property type="gene ID" value="ASIM_0001801601"/>
</dbReference>
<evidence type="ECO:0000256" key="6">
    <source>
        <dbReference type="ARBA" id="ARBA00044144"/>
    </source>
</evidence>
<organism evidence="12">
    <name type="scientific">Anisakis simplex</name>
    <name type="common">Herring worm</name>
    <dbReference type="NCBI Taxonomy" id="6269"/>
    <lineage>
        <taxon>Eukaryota</taxon>
        <taxon>Metazoa</taxon>
        <taxon>Ecdysozoa</taxon>
        <taxon>Nematoda</taxon>
        <taxon>Chromadorea</taxon>
        <taxon>Rhabditida</taxon>
        <taxon>Spirurina</taxon>
        <taxon>Ascaridomorpha</taxon>
        <taxon>Ascaridoidea</taxon>
        <taxon>Anisakidae</taxon>
        <taxon>Anisakis</taxon>
        <taxon>Anisakis simplex complex</taxon>
    </lineage>
</organism>
<proteinExistence type="inferred from homology"/>
<feature type="domain" description="W2" evidence="9">
    <location>
        <begin position="520"/>
        <end position="667"/>
    </location>
</feature>
<comment type="similarity">
    <text evidence="2">Belongs to the eIF-2B gamma/epsilon subunits family.</text>
</comment>
<comment type="subcellular location">
    <subcellularLocation>
        <location evidence="1">Cytoplasm</location>
        <location evidence="1">Cytosol</location>
    </subcellularLocation>
</comment>
<dbReference type="EMBL" id="UYRR01034101">
    <property type="protein sequence ID" value="VDK60356.1"/>
    <property type="molecule type" value="Genomic_DNA"/>
</dbReference>
<dbReference type="AlphaFoldDB" id="A0A0M3KAM0"/>
<evidence type="ECO:0000313" key="12">
    <source>
        <dbReference type="WBParaSite" id="ASIM_0001801601-mRNA-1"/>
    </source>
</evidence>
<evidence type="ECO:0000256" key="3">
    <source>
        <dbReference type="ARBA" id="ARBA00022490"/>
    </source>
</evidence>
<dbReference type="GO" id="GO:0003743">
    <property type="term" value="F:translation initiation factor activity"/>
    <property type="evidence" value="ECO:0007669"/>
    <property type="project" value="TreeGrafter"/>
</dbReference>
<dbReference type="SUPFAM" id="SSF51161">
    <property type="entry name" value="Trimeric LpxA-like enzymes"/>
    <property type="match status" value="1"/>
</dbReference>
<dbReference type="PANTHER" id="PTHR45887">
    <property type="entry name" value="TRANSLATION INITIATION FACTOR EIF-2B SUBUNIT EPSILON"/>
    <property type="match status" value="1"/>
</dbReference>
<dbReference type="InterPro" id="IPR016024">
    <property type="entry name" value="ARM-type_fold"/>
</dbReference>
<accession>A0A0M3KAM0</accession>
<evidence type="ECO:0000256" key="2">
    <source>
        <dbReference type="ARBA" id="ARBA00007878"/>
    </source>
</evidence>
<dbReference type="PROSITE" id="PS51363">
    <property type="entry name" value="W2"/>
    <property type="match status" value="1"/>
</dbReference>
<dbReference type="InterPro" id="IPR029044">
    <property type="entry name" value="Nucleotide-diphossugar_trans"/>
</dbReference>
<dbReference type="GO" id="GO:0031369">
    <property type="term" value="F:translation initiation factor binding"/>
    <property type="evidence" value="ECO:0007669"/>
    <property type="project" value="InterPro"/>
</dbReference>
<dbReference type="CDD" id="cd11558">
    <property type="entry name" value="W2_eIF2B_epsilon"/>
    <property type="match status" value="1"/>
</dbReference>
<dbReference type="InterPro" id="IPR003307">
    <property type="entry name" value="W2_domain"/>
</dbReference>
<protein>
    <recommendedName>
        <fullName evidence="6">Translation initiation factor eIF2B subunit epsilon</fullName>
    </recommendedName>
    <alternativeName>
        <fullName evidence="7">eIF2B GDP-GTP exchange factor subunit epsilon</fullName>
    </alternativeName>
</protein>
<dbReference type="GO" id="GO:0005851">
    <property type="term" value="C:eukaryotic translation initiation factor 2B complex"/>
    <property type="evidence" value="ECO:0007669"/>
    <property type="project" value="TreeGrafter"/>
</dbReference>
<evidence type="ECO:0000313" key="10">
    <source>
        <dbReference type="EMBL" id="VDK60356.1"/>
    </source>
</evidence>
<evidence type="ECO:0000256" key="5">
    <source>
        <dbReference type="ARBA" id="ARBA00022917"/>
    </source>
</evidence>
<dbReference type="PANTHER" id="PTHR45887:SF1">
    <property type="entry name" value="TRANSLATION INITIATION FACTOR EIF-2B SUBUNIT EPSILON"/>
    <property type="match status" value="1"/>
</dbReference>
<name>A0A0M3KAM0_ANISI</name>
<comment type="subunit">
    <text evidence="8">Component of the translation initiation factor 2B (eIF2B) complex which is a heterodecamer of two sets of five different subunits: alpha, beta, gamma, delta and epsilon. Subunits alpha, beta and delta comprise a regulatory subcomplex and subunits epsilon and gamma comprise a catalytic subcomplex. Within the complex, the hexameric regulatory complex resides at the center, with the two heterodimeric catalytic subcomplexes bound on opposite sides.</text>
</comment>
<keyword evidence="11" id="KW-1185">Reference proteome</keyword>
<evidence type="ECO:0000256" key="7">
    <source>
        <dbReference type="ARBA" id="ARBA00044345"/>
    </source>
</evidence>
<reference evidence="10 11" key="2">
    <citation type="submission" date="2018-11" db="EMBL/GenBank/DDBJ databases">
        <authorList>
            <consortium name="Pathogen Informatics"/>
        </authorList>
    </citation>
    <scope>NUCLEOTIDE SEQUENCE [LARGE SCALE GENOMIC DNA]</scope>
</reference>
<sequence length="667" mass="73773">MVRNEATTGGASSGQKADDTAPLTAILVADSFDRRFTPIVDETSSLSCVRLANVKVLDYTLEWLSRTEIRDVIVVVASSHEAALSELLSQWKGSFETLKLVTCQNCMSVGDAIREVETRSMITSDFLLITNPATFCNSNLVQQIRAYRERRKESKNNVMTLIYTKSCGSSSSSGSVSNSLNPILGIERKTSKLLLYNPGSGTEGGGGGNGASLELDKVTFLFFWSLFISDTMIRRDLRDSGVAICSQNISAQFSDNFDFQFRDDVIREIILNEEILGLHIHVDVLPDSVAAFTVRDYEGLIRANCLILQRWLTPLLPGRAGLEGGHFITTRSNQYFGVDEEDRNVENLARFTCNNFNAGPNVVFGMGCKIGAGATIKNTALGNNVEIGENTTVVNCIVGDGTKIGRNAAISNSFIDECVCIGDDVIVYPRCVLAKRVCIPAAKSIASESVVCSEACAEDEEDIFSCTKTDVGFEWKFVDGASFWRASSKRRERYDSSATNRGVDSTMEKSDEEDVVEKEMDNTEKFFEEVKESMERIAASDQNGEPLVRNLILEINSSKLAYNISMEDVAKNVMLAFLSLQHNNSSAALRSLVQRWKVLFENYYKPLKSQIHALIAVEEYLTSNASAFKPLAAKTVHMLYEEDVVEEDAILEWHDTLAPESQMRTLV</sequence>
<evidence type="ECO:0000256" key="8">
    <source>
        <dbReference type="ARBA" id="ARBA00046432"/>
    </source>
</evidence>
<evidence type="ECO:0000256" key="4">
    <source>
        <dbReference type="ARBA" id="ARBA00022540"/>
    </source>
</evidence>
<reference evidence="12" key="1">
    <citation type="submission" date="2017-02" db="UniProtKB">
        <authorList>
            <consortium name="WormBaseParasite"/>
        </authorList>
    </citation>
    <scope>IDENTIFICATION</scope>
</reference>
<keyword evidence="5" id="KW-0648">Protein biosynthesis</keyword>
<dbReference type="SUPFAM" id="SSF53448">
    <property type="entry name" value="Nucleotide-diphospho-sugar transferases"/>
    <property type="match status" value="1"/>
</dbReference>
<dbReference type="GO" id="GO:0005085">
    <property type="term" value="F:guanyl-nucleotide exchange factor activity"/>
    <property type="evidence" value="ECO:0007669"/>
    <property type="project" value="InterPro"/>
</dbReference>
<dbReference type="InterPro" id="IPR044123">
    <property type="entry name" value="W2_eIF2B_epsilon"/>
</dbReference>
<evidence type="ECO:0000256" key="1">
    <source>
        <dbReference type="ARBA" id="ARBA00004514"/>
    </source>
</evidence>
<dbReference type="SMART" id="SM00515">
    <property type="entry name" value="eIF5C"/>
    <property type="match status" value="1"/>
</dbReference>
<dbReference type="Gene3D" id="3.90.550.10">
    <property type="entry name" value="Spore Coat Polysaccharide Biosynthesis Protein SpsA, Chain A"/>
    <property type="match status" value="1"/>
</dbReference>
<dbReference type="InterPro" id="IPR011004">
    <property type="entry name" value="Trimer_LpxA-like_sf"/>
</dbReference>
<dbReference type="Proteomes" id="UP000267096">
    <property type="component" value="Unassembled WGS sequence"/>
</dbReference>
<dbReference type="Gene3D" id="2.160.10.10">
    <property type="entry name" value="Hexapeptide repeat proteins"/>
    <property type="match status" value="1"/>
</dbReference>